<dbReference type="AlphaFoldDB" id="X1PB28"/>
<dbReference type="EMBL" id="BARV01037704">
    <property type="protein sequence ID" value="GAI53507.1"/>
    <property type="molecule type" value="Genomic_DNA"/>
</dbReference>
<evidence type="ECO:0000313" key="1">
    <source>
        <dbReference type="EMBL" id="GAI53507.1"/>
    </source>
</evidence>
<feature type="non-terminal residue" evidence="1">
    <location>
        <position position="1"/>
    </location>
</feature>
<gene>
    <name evidence="1" type="ORF">S06H3_58271</name>
</gene>
<proteinExistence type="predicted"/>
<reference evidence="1" key="1">
    <citation type="journal article" date="2014" name="Front. Microbiol.">
        <title>High frequency of phylogenetically diverse reductive dehalogenase-homologous genes in deep subseafloor sedimentary metagenomes.</title>
        <authorList>
            <person name="Kawai M."/>
            <person name="Futagami T."/>
            <person name="Toyoda A."/>
            <person name="Takaki Y."/>
            <person name="Nishi S."/>
            <person name="Hori S."/>
            <person name="Arai W."/>
            <person name="Tsubouchi T."/>
            <person name="Morono Y."/>
            <person name="Uchiyama I."/>
            <person name="Ito T."/>
            <person name="Fujiyama A."/>
            <person name="Inagaki F."/>
            <person name="Takami H."/>
        </authorList>
    </citation>
    <scope>NUCLEOTIDE SEQUENCE</scope>
    <source>
        <strain evidence="1">Expedition CK06-06</strain>
    </source>
</reference>
<name>X1PB28_9ZZZZ</name>
<accession>X1PB28</accession>
<comment type="caution">
    <text evidence="1">The sequence shown here is derived from an EMBL/GenBank/DDBJ whole genome shotgun (WGS) entry which is preliminary data.</text>
</comment>
<protein>
    <submittedName>
        <fullName evidence="1">Uncharacterized protein</fullName>
    </submittedName>
</protein>
<organism evidence="1">
    <name type="scientific">marine sediment metagenome</name>
    <dbReference type="NCBI Taxonomy" id="412755"/>
    <lineage>
        <taxon>unclassified sequences</taxon>
        <taxon>metagenomes</taxon>
        <taxon>ecological metagenomes</taxon>
    </lineage>
</organism>
<sequence length="82" mass="9356">FGPKRRQLTKADEQSLPIVLAIEMSESMPQDILQIADQVREDNAGLPEYVIRRKVRDAIDRARRHHGYFGTTSIFDTDEADG</sequence>